<sequence length="424" mass="43751">MAPLSALLGGVGLLLLGSGLFGTLLAVRGELEGFSAQTIGLISSGYFFGFFAGTLFAPALIRRIGHIRAFAFCAAGTAALTLAHAVFVDPLAWLVLRIGVGALLVVLYTVIESWLNASSPPERRAQVFSAYMLVNLGALALGQQFLRIADAGGFVLFAVVSMLISLAVMPVTWTRLTPPPVQAVPRIGVRTLYRAAPSAVIGTLASGLALGAFWGLGPLYAADMELDHGGVATFMGCTIVGGAALQFPLGRLSDSRDRRDVLAAIGGLAAVAALLAVLTGRWGDAPLYVSMFAFGGLSFAVYPLSVAHLIDRISADQVLAGSSTLLLVHGVASAVGPSLAGLVMTRSGAPGALFAYAAVVFGAMALFVGWRRRVREGITEHDANFLPMLRTTPTALEMMPAAQDGEPGSDATASEPDAPGAAGR</sequence>
<feature type="region of interest" description="Disordered" evidence="4">
    <location>
        <begin position="400"/>
        <end position="424"/>
    </location>
</feature>
<evidence type="ECO:0000256" key="2">
    <source>
        <dbReference type="ARBA" id="ARBA00022989"/>
    </source>
</evidence>
<dbReference type="CDD" id="cd17477">
    <property type="entry name" value="MFS_YcaD_like"/>
    <property type="match status" value="1"/>
</dbReference>
<dbReference type="InterPro" id="IPR036259">
    <property type="entry name" value="MFS_trans_sf"/>
</dbReference>
<evidence type="ECO:0000256" key="1">
    <source>
        <dbReference type="ARBA" id="ARBA00022692"/>
    </source>
</evidence>
<evidence type="ECO:0000313" key="7">
    <source>
        <dbReference type="Proteomes" id="UP000249046"/>
    </source>
</evidence>
<accession>A0A2W5KP16</accession>
<dbReference type="GO" id="GO:0022857">
    <property type="term" value="F:transmembrane transporter activity"/>
    <property type="evidence" value="ECO:0007669"/>
    <property type="project" value="InterPro"/>
</dbReference>
<dbReference type="Pfam" id="PF07690">
    <property type="entry name" value="MFS_1"/>
    <property type="match status" value="2"/>
</dbReference>
<dbReference type="Proteomes" id="UP000249046">
    <property type="component" value="Unassembled WGS sequence"/>
</dbReference>
<feature type="transmembrane region" description="Helical" evidence="5">
    <location>
        <begin position="261"/>
        <end position="279"/>
    </location>
</feature>
<keyword evidence="1 5" id="KW-0812">Transmembrane</keyword>
<feature type="transmembrane region" description="Helical" evidence="5">
    <location>
        <begin position="36"/>
        <end position="57"/>
    </location>
</feature>
<comment type="caution">
    <text evidence="6">The sequence shown here is derived from an EMBL/GenBank/DDBJ whole genome shotgun (WGS) entry which is preliminary data.</text>
</comment>
<feature type="transmembrane region" description="Helical" evidence="5">
    <location>
        <begin position="94"/>
        <end position="115"/>
    </location>
</feature>
<name>A0A2W5KP16_9GAMM</name>
<feature type="transmembrane region" description="Helical" evidence="5">
    <location>
        <begin position="285"/>
        <end position="306"/>
    </location>
</feature>
<evidence type="ECO:0000256" key="4">
    <source>
        <dbReference type="SAM" id="MobiDB-lite"/>
    </source>
</evidence>
<dbReference type="Gene3D" id="1.20.1250.20">
    <property type="entry name" value="MFS general substrate transporter like domains"/>
    <property type="match status" value="2"/>
</dbReference>
<keyword evidence="3 5" id="KW-0472">Membrane</keyword>
<feature type="transmembrane region" description="Helical" evidence="5">
    <location>
        <begin position="195"/>
        <end position="216"/>
    </location>
</feature>
<dbReference type="InterPro" id="IPR011701">
    <property type="entry name" value="MFS"/>
</dbReference>
<evidence type="ECO:0000256" key="5">
    <source>
        <dbReference type="SAM" id="Phobius"/>
    </source>
</evidence>
<feature type="transmembrane region" description="Helical" evidence="5">
    <location>
        <begin position="228"/>
        <end position="249"/>
    </location>
</feature>
<dbReference type="GO" id="GO:0005886">
    <property type="term" value="C:plasma membrane"/>
    <property type="evidence" value="ECO:0007669"/>
    <property type="project" value="TreeGrafter"/>
</dbReference>
<gene>
    <name evidence="6" type="ORF">DI564_04215</name>
</gene>
<evidence type="ECO:0000256" key="3">
    <source>
        <dbReference type="ARBA" id="ARBA00023136"/>
    </source>
</evidence>
<keyword evidence="2 5" id="KW-1133">Transmembrane helix</keyword>
<feature type="transmembrane region" description="Helical" evidence="5">
    <location>
        <begin position="352"/>
        <end position="370"/>
    </location>
</feature>
<dbReference type="PANTHER" id="PTHR23521">
    <property type="entry name" value="TRANSPORTER MFS SUPERFAMILY"/>
    <property type="match status" value="1"/>
</dbReference>
<dbReference type="AlphaFoldDB" id="A0A2W5KP16"/>
<protein>
    <submittedName>
        <fullName evidence="6">MFS transporter</fullName>
    </submittedName>
</protein>
<evidence type="ECO:0000313" key="6">
    <source>
        <dbReference type="EMBL" id="PZQ18802.1"/>
    </source>
</evidence>
<organism evidence="6 7">
    <name type="scientific">Rhodanobacter denitrificans</name>
    <dbReference type="NCBI Taxonomy" id="666685"/>
    <lineage>
        <taxon>Bacteria</taxon>
        <taxon>Pseudomonadati</taxon>
        <taxon>Pseudomonadota</taxon>
        <taxon>Gammaproteobacteria</taxon>
        <taxon>Lysobacterales</taxon>
        <taxon>Rhodanobacteraceae</taxon>
        <taxon>Rhodanobacter</taxon>
    </lineage>
</organism>
<dbReference type="EMBL" id="QFPO01000003">
    <property type="protein sequence ID" value="PZQ18802.1"/>
    <property type="molecule type" value="Genomic_DNA"/>
</dbReference>
<proteinExistence type="predicted"/>
<feature type="transmembrane region" description="Helical" evidence="5">
    <location>
        <begin position="127"/>
        <end position="146"/>
    </location>
</feature>
<feature type="transmembrane region" description="Helical" evidence="5">
    <location>
        <begin position="152"/>
        <end position="174"/>
    </location>
</feature>
<dbReference type="SUPFAM" id="SSF103473">
    <property type="entry name" value="MFS general substrate transporter"/>
    <property type="match status" value="1"/>
</dbReference>
<feature type="transmembrane region" description="Helical" evidence="5">
    <location>
        <begin position="318"/>
        <end position="340"/>
    </location>
</feature>
<feature type="transmembrane region" description="Helical" evidence="5">
    <location>
        <begin position="69"/>
        <end position="88"/>
    </location>
</feature>
<reference evidence="6 7" key="1">
    <citation type="submission" date="2017-08" db="EMBL/GenBank/DDBJ databases">
        <title>Infants hospitalized years apart are colonized by the same room-sourced microbial strains.</title>
        <authorList>
            <person name="Brooks B."/>
            <person name="Olm M.R."/>
            <person name="Firek B.A."/>
            <person name="Baker R."/>
            <person name="Thomas B.C."/>
            <person name="Morowitz M.J."/>
            <person name="Banfield J.F."/>
        </authorList>
    </citation>
    <scope>NUCLEOTIDE SEQUENCE [LARGE SCALE GENOMIC DNA]</scope>
    <source>
        <strain evidence="6">S2_005_003_R2_42</strain>
    </source>
</reference>
<dbReference type="PANTHER" id="PTHR23521:SF3">
    <property type="entry name" value="MFS TRANSPORTER"/>
    <property type="match status" value="1"/>
</dbReference>
<dbReference type="InterPro" id="IPR047200">
    <property type="entry name" value="MFS_YcaD-like"/>
</dbReference>